<evidence type="ECO:0000259" key="11">
    <source>
        <dbReference type="Pfam" id="PF07730"/>
    </source>
</evidence>
<keyword evidence="3" id="KW-0597">Phosphoprotein</keyword>
<dbReference type="InterPro" id="IPR011712">
    <property type="entry name" value="Sig_transdc_His_kin_sub3_dim/P"/>
</dbReference>
<dbReference type="InterPro" id="IPR050482">
    <property type="entry name" value="Sensor_HK_TwoCompSys"/>
</dbReference>
<gene>
    <name evidence="12" type="ORF">IAA69_00945</name>
</gene>
<keyword evidence="9" id="KW-0472">Membrane</keyword>
<evidence type="ECO:0000256" key="2">
    <source>
        <dbReference type="ARBA" id="ARBA00012438"/>
    </source>
</evidence>
<dbReference type="GO" id="GO:0016020">
    <property type="term" value="C:membrane"/>
    <property type="evidence" value="ECO:0007669"/>
    <property type="project" value="InterPro"/>
</dbReference>
<evidence type="ECO:0000259" key="10">
    <source>
        <dbReference type="Pfam" id="PF02518"/>
    </source>
</evidence>
<keyword evidence="6 12" id="KW-0418">Kinase</keyword>
<dbReference type="Pfam" id="PF02518">
    <property type="entry name" value="HATPase_c"/>
    <property type="match status" value="1"/>
</dbReference>
<reference evidence="12" key="1">
    <citation type="submission" date="2020-10" db="EMBL/GenBank/DDBJ databases">
        <authorList>
            <person name="Gilroy R."/>
        </authorList>
    </citation>
    <scope>NUCLEOTIDE SEQUENCE</scope>
    <source>
        <strain evidence="12">ChiGjej1B1-2707</strain>
    </source>
</reference>
<feature type="transmembrane region" description="Helical" evidence="9">
    <location>
        <begin position="51"/>
        <end position="72"/>
    </location>
</feature>
<dbReference type="GO" id="GO:0005524">
    <property type="term" value="F:ATP binding"/>
    <property type="evidence" value="ECO:0007669"/>
    <property type="project" value="UniProtKB-KW"/>
</dbReference>
<evidence type="ECO:0000256" key="5">
    <source>
        <dbReference type="ARBA" id="ARBA00022741"/>
    </source>
</evidence>
<feature type="transmembrane region" description="Helical" evidence="9">
    <location>
        <begin position="16"/>
        <end position="36"/>
    </location>
</feature>
<protein>
    <recommendedName>
        <fullName evidence="2">histidine kinase</fullName>
        <ecNumber evidence="2">2.7.13.3</ecNumber>
    </recommendedName>
</protein>
<feature type="transmembrane region" description="Helical" evidence="9">
    <location>
        <begin position="79"/>
        <end position="95"/>
    </location>
</feature>
<keyword evidence="8" id="KW-0902">Two-component regulatory system</keyword>
<evidence type="ECO:0000313" key="12">
    <source>
        <dbReference type="EMBL" id="HIR00836.1"/>
    </source>
</evidence>
<feature type="transmembrane region" description="Helical" evidence="9">
    <location>
        <begin position="101"/>
        <end position="119"/>
    </location>
</feature>
<evidence type="ECO:0000256" key="3">
    <source>
        <dbReference type="ARBA" id="ARBA00022553"/>
    </source>
</evidence>
<evidence type="ECO:0000256" key="9">
    <source>
        <dbReference type="SAM" id="Phobius"/>
    </source>
</evidence>
<keyword evidence="4" id="KW-0808">Transferase</keyword>
<dbReference type="CDD" id="cd16917">
    <property type="entry name" value="HATPase_UhpB-NarQ-NarX-like"/>
    <property type="match status" value="1"/>
</dbReference>
<evidence type="ECO:0000256" key="6">
    <source>
        <dbReference type="ARBA" id="ARBA00022777"/>
    </source>
</evidence>
<dbReference type="InterPro" id="IPR036890">
    <property type="entry name" value="HATPase_C_sf"/>
</dbReference>
<evidence type="ECO:0000256" key="4">
    <source>
        <dbReference type="ARBA" id="ARBA00022679"/>
    </source>
</evidence>
<feature type="domain" description="Signal transduction histidine kinase subgroup 3 dimerisation and phosphoacceptor" evidence="11">
    <location>
        <begin position="202"/>
        <end position="267"/>
    </location>
</feature>
<dbReference type="Gene3D" id="1.20.5.1930">
    <property type="match status" value="1"/>
</dbReference>
<dbReference type="AlphaFoldDB" id="A0A9D1A0V9"/>
<dbReference type="EMBL" id="DVGB01000008">
    <property type="protein sequence ID" value="HIR00836.1"/>
    <property type="molecule type" value="Genomic_DNA"/>
</dbReference>
<keyword evidence="9" id="KW-0812">Transmembrane</keyword>
<sequence>MESLLVQNKSLSAHEWAFDAVVAACALVFCCAQAYLTSTTLVVHDELWRSMVGYVTAVPPFPVFLALALTTLPLVLRRISPWLVYLFVLIVFLGVQDQFRGYSMSLAGPMVALFTIGSLRPRNETLVASLIGVLAMAFASIPVESEGVASFFRVQNMTYLVASALAGYALCMHREYLEAAEARAAEAERSREEEATRRVAEERVRIARELHDITAHSLTAVSIQAAAAERLIDRNPQAAKDAIATVRATAKGSLDEIRSMIGVLRDDEGAETAPTRGTERMDDLVHYLEKAGIETTFAEDGYDRESVPKYLDVALFGIAREAVTNVVRHAHARQAAVRLERTAAGVRLTVEDDGVGLPETREGGHGIEGMAERTALLNGTFLAQRRQGGGTVVRADIPFEGKEA</sequence>
<dbReference type="SUPFAM" id="SSF55874">
    <property type="entry name" value="ATPase domain of HSP90 chaperone/DNA topoisomerase II/histidine kinase"/>
    <property type="match status" value="1"/>
</dbReference>
<feature type="domain" description="Histidine kinase/HSP90-like ATPase" evidence="10">
    <location>
        <begin position="315"/>
        <end position="400"/>
    </location>
</feature>
<organism evidence="12 13">
    <name type="scientific">Candidatus Aveggerthella stercoripullorum</name>
    <dbReference type="NCBI Taxonomy" id="2840688"/>
    <lineage>
        <taxon>Bacteria</taxon>
        <taxon>Bacillati</taxon>
        <taxon>Actinomycetota</taxon>
        <taxon>Coriobacteriia</taxon>
        <taxon>Eggerthellales</taxon>
        <taxon>Eggerthellaceae</taxon>
        <taxon>Eggerthellaceae incertae sedis</taxon>
        <taxon>Candidatus Aveggerthella</taxon>
    </lineage>
</organism>
<evidence type="ECO:0000313" key="13">
    <source>
        <dbReference type="Proteomes" id="UP000824261"/>
    </source>
</evidence>
<reference evidence="12" key="2">
    <citation type="journal article" date="2021" name="PeerJ">
        <title>Extensive microbial diversity within the chicken gut microbiome revealed by metagenomics and culture.</title>
        <authorList>
            <person name="Gilroy R."/>
            <person name="Ravi A."/>
            <person name="Getino M."/>
            <person name="Pursley I."/>
            <person name="Horton D.L."/>
            <person name="Alikhan N.F."/>
            <person name="Baker D."/>
            <person name="Gharbi K."/>
            <person name="Hall N."/>
            <person name="Watson M."/>
            <person name="Adriaenssens E.M."/>
            <person name="Foster-Nyarko E."/>
            <person name="Jarju S."/>
            <person name="Secka A."/>
            <person name="Antonio M."/>
            <person name="Oren A."/>
            <person name="Chaudhuri R.R."/>
            <person name="La Ragione R."/>
            <person name="Hildebrand F."/>
            <person name="Pallen M.J."/>
        </authorList>
    </citation>
    <scope>NUCLEOTIDE SEQUENCE</scope>
    <source>
        <strain evidence="12">ChiGjej1B1-2707</strain>
    </source>
</reference>
<keyword evidence="5" id="KW-0547">Nucleotide-binding</keyword>
<dbReference type="InterPro" id="IPR003594">
    <property type="entry name" value="HATPase_dom"/>
</dbReference>
<name>A0A9D1A0V9_9ACTN</name>
<comment type="caution">
    <text evidence="12">The sequence shown here is derived from an EMBL/GenBank/DDBJ whole genome shotgun (WGS) entry which is preliminary data.</text>
</comment>
<comment type="catalytic activity">
    <reaction evidence="1">
        <text>ATP + protein L-histidine = ADP + protein N-phospho-L-histidine.</text>
        <dbReference type="EC" id="2.7.13.3"/>
    </reaction>
</comment>
<accession>A0A9D1A0V9</accession>
<keyword evidence="9" id="KW-1133">Transmembrane helix</keyword>
<dbReference type="GO" id="GO:0000155">
    <property type="term" value="F:phosphorelay sensor kinase activity"/>
    <property type="evidence" value="ECO:0007669"/>
    <property type="project" value="InterPro"/>
</dbReference>
<dbReference type="Gene3D" id="3.30.565.10">
    <property type="entry name" value="Histidine kinase-like ATPase, C-terminal domain"/>
    <property type="match status" value="1"/>
</dbReference>
<proteinExistence type="predicted"/>
<dbReference type="Proteomes" id="UP000824261">
    <property type="component" value="Unassembled WGS sequence"/>
</dbReference>
<dbReference type="Pfam" id="PF07730">
    <property type="entry name" value="HisKA_3"/>
    <property type="match status" value="1"/>
</dbReference>
<evidence type="ECO:0000256" key="1">
    <source>
        <dbReference type="ARBA" id="ARBA00000085"/>
    </source>
</evidence>
<dbReference type="GO" id="GO:0046983">
    <property type="term" value="F:protein dimerization activity"/>
    <property type="evidence" value="ECO:0007669"/>
    <property type="project" value="InterPro"/>
</dbReference>
<dbReference type="PANTHER" id="PTHR24421:SF10">
    <property type="entry name" value="NITRATE_NITRITE SENSOR PROTEIN NARQ"/>
    <property type="match status" value="1"/>
</dbReference>
<evidence type="ECO:0000256" key="7">
    <source>
        <dbReference type="ARBA" id="ARBA00022840"/>
    </source>
</evidence>
<dbReference type="EC" id="2.7.13.3" evidence="2"/>
<dbReference type="PANTHER" id="PTHR24421">
    <property type="entry name" value="NITRATE/NITRITE SENSOR PROTEIN NARX-RELATED"/>
    <property type="match status" value="1"/>
</dbReference>
<feature type="transmembrane region" description="Helical" evidence="9">
    <location>
        <begin position="126"/>
        <end position="143"/>
    </location>
</feature>
<evidence type="ECO:0000256" key="8">
    <source>
        <dbReference type="ARBA" id="ARBA00023012"/>
    </source>
</evidence>
<keyword evidence="7" id="KW-0067">ATP-binding</keyword>